<dbReference type="EMBL" id="CADEAL010001517">
    <property type="protein sequence ID" value="CAB1433087.1"/>
    <property type="molecule type" value="Genomic_DNA"/>
</dbReference>
<gene>
    <name evidence="1" type="ORF">PLEPLA_LOCUS21175</name>
</gene>
<dbReference type="Proteomes" id="UP001153269">
    <property type="component" value="Unassembled WGS sequence"/>
</dbReference>
<sequence length="84" mass="9395">MVTCPDSFPLQCLLGTAPSYYRDHEMGTKYHHRTSAHRQELPHHPVLKGVGWVLFHHAQISVSVWSAGSAADPSRVQRSNLCVC</sequence>
<evidence type="ECO:0000313" key="1">
    <source>
        <dbReference type="EMBL" id="CAB1433087.1"/>
    </source>
</evidence>
<accession>A0A9N7UME6</accession>
<organism evidence="1 2">
    <name type="scientific">Pleuronectes platessa</name>
    <name type="common">European plaice</name>
    <dbReference type="NCBI Taxonomy" id="8262"/>
    <lineage>
        <taxon>Eukaryota</taxon>
        <taxon>Metazoa</taxon>
        <taxon>Chordata</taxon>
        <taxon>Craniata</taxon>
        <taxon>Vertebrata</taxon>
        <taxon>Euteleostomi</taxon>
        <taxon>Actinopterygii</taxon>
        <taxon>Neopterygii</taxon>
        <taxon>Teleostei</taxon>
        <taxon>Neoteleostei</taxon>
        <taxon>Acanthomorphata</taxon>
        <taxon>Carangaria</taxon>
        <taxon>Pleuronectiformes</taxon>
        <taxon>Pleuronectoidei</taxon>
        <taxon>Pleuronectidae</taxon>
        <taxon>Pleuronectes</taxon>
    </lineage>
</organism>
<protein>
    <submittedName>
        <fullName evidence="1">Uncharacterized protein</fullName>
    </submittedName>
</protein>
<dbReference type="AlphaFoldDB" id="A0A9N7UME6"/>
<evidence type="ECO:0000313" key="2">
    <source>
        <dbReference type="Proteomes" id="UP001153269"/>
    </source>
</evidence>
<comment type="caution">
    <text evidence="1">The sequence shown here is derived from an EMBL/GenBank/DDBJ whole genome shotgun (WGS) entry which is preliminary data.</text>
</comment>
<name>A0A9N7UME6_PLEPL</name>
<keyword evidence="2" id="KW-1185">Reference proteome</keyword>
<proteinExistence type="predicted"/>
<reference evidence="1" key="1">
    <citation type="submission" date="2020-03" db="EMBL/GenBank/DDBJ databases">
        <authorList>
            <person name="Weist P."/>
        </authorList>
    </citation>
    <scope>NUCLEOTIDE SEQUENCE</scope>
</reference>